<evidence type="ECO:0000256" key="2">
    <source>
        <dbReference type="ARBA" id="ARBA00009539"/>
    </source>
</evidence>
<dbReference type="GO" id="GO:0006730">
    <property type="term" value="P:one-carbon metabolic process"/>
    <property type="evidence" value="ECO:0007669"/>
    <property type="project" value="UniProtKB-KW"/>
</dbReference>
<name>A0A7W4Z6K6_9GAMM</name>
<evidence type="ECO:0000256" key="7">
    <source>
        <dbReference type="ARBA" id="ARBA00025067"/>
    </source>
</evidence>
<dbReference type="PANTHER" id="PTHR48069">
    <property type="entry name" value="DIHYDROFOLATE REDUCTASE"/>
    <property type="match status" value="1"/>
</dbReference>
<protein>
    <recommendedName>
        <fullName evidence="3 8">Dihydrofolate reductase</fullName>
        <ecNumber evidence="3 8">1.5.1.3</ecNumber>
    </recommendedName>
</protein>
<accession>A0A7W4Z6K6</accession>
<dbReference type="RefSeq" id="WP_183411165.1">
    <property type="nucleotide sequence ID" value="NZ_JACHWY010000003.1"/>
</dbReference>
<feature type="domain" description="DHFR" evidence="10">
    <location>
        <begin position="5"/>
        <end position="165"/>
    </location>
</feature>
<dbReference type="GO" id="GO:0046655">
    <property type="term" value="P:folic acid metabolic process"/>
    <property type="evidence" value="ECO:0007669"/>
    <property type="project" value="TreeGrafter"/>
</dbReference>
<dbReference type="InterPro" id="IPR017925">
    <property type="entry name" value="DHFR_CS"/>
</dbReference>
<evidence type="ECO:0000256" key="8">
    <source>
        <dbReference type="PIRNR" id="PIRNR000194"/>
    </source>
</evidence>
<evidence type="ECO:0000259" key="10">
    <source>
        <dbReference type="PROSITE" id="PS51330"/>
    </source>
</evidence>
<dbReference type="InterPro" id="IPR012259">
    <property type="entry name" value="DHFR"/>
</dbReference>
<proteinExistence type="inferred from homology"/>
<dbReference type="UniPathway" id="UPA00077">
    <property type="reaction ID" value="UER00158"/>
</dbReference>
<dbReference type="PRINTS" id="PR00070">
    <property type="entry name" value="DHFR"/>
</dbReference>
<dbReference type="Proteomes" id="UP000537130">
    <property type="component" value="Unassembled WGS sequence"/>
</dbReference>
<comment type="pathway">
    <text evidence="1 8">Cofactor biosynthesis; tetrahydrofolate biosynthesis; 5,6,7,8-tetrahydrofolate from 7,8-dihydrofolate: step 1/1.</text>
</comment>
<gene>
    <name evidence="11" type="ORF">FHR99_002652</name>
</gene>
<dbReference type="FunFam" id="3.40.430.10:FF:000001">
    <property type="entry name" value="Dihydrofolate reductase"/>
    <property type="match status" value="1"/>
</dbReference>
<dbReference type="PANTHER" id="PTHR48069:SF3">
    <property type="entry name" value="DIHYDROFOLATE REDUCTASE"/>
    <property type="match status" value="1"/>
</dbReference>
<dbReference type="InterPro" id="IPR001796">
    <property type="entry name" value="DHFR_dom"/>
</dbReference>
<dbReference type="EMBL" id="JACHWY010000003">
    <property type="protein sequence ID" value="MBB3048378.1"/>
    <property type="molecule type" value="Genomic_DNA"/>
</dbReference>
<dbReference type="Gene3D" id="3.40.430.10">
    <property type="entry name" value="Dihydrofolate Reductase, subunit A"/>
    <property type="match status" value="1"/>
</dbReference>
<dbReference type="GO" id="GO:0004146">
    <property type="term" value="F:dihydrofolate reductase activity"/>
    <property type="evidence" value="ECO:0007669"/>
    <property type="project" value="UniProtKB-EC"/>
</dbReference>
<dbReference type="PIRSF" id="PIRSF000194">
    <property type="entry name" value="DHFR"/>
    <property type="match status" value="1"/>
</dbReference>
<dbReference type="SUPFAM" id="SSF53597">
    <property type="entry name" value="Dihydrofolate reductase-like"/>
    <property type="match status" value="1"/>
</dbReference>
<evidence type="ECO:0000313" key="12">
    <source>
        <dbReference type="Proteomes" id="UP000537130"/>
    </source>
</evidence>
<evidence type="ECO:0000313" key="11">
    <source>
        <dbReference type="EMBL" id="MBB3048378.1"/>
    </source>
</evidence>
<dbReference type="InterPro" id="IPR024072">
    <property type="entry name" value="DHFR-like_dom_sf"/>
</dbReference>
<keyword evidence="6 8" id="KW-0560">Oxidoreductase</keyword>
<dbReference type="Pfam" id="PF00186">
    <property type="entry name" value="DHFR_1"/>
    <property type="match status" value="1"/>
</dbReference>
<organism evidence="11 12">
    <name type="scientific">Litorivivens lipolytica</name>
    <dbReference type="NCBI Taxonomy" id="1524264"/>
    <lineage>
        <taxon>Bacteria</taxon>
        <taxon>Pseudomonadati</taxon>
        <taxon>Pseudomonadota</taxon>
        <taxon>Gammaproteobacteria</taxon>
        <taxon>Litorivivens</taxon>
    </lineage>
</organism>
<evidence type="ECO:0000256" key="1">
    <source>
        <dbReference type="ARBA" id="ARBA00004903"/>
    </source>
</evidence>
<dbReference type="PROSITE" id="PS00075">
    <property type="entry name" value="DHFR_1"/>
    <property type="match status" value="1"/>
</dbReference>
<keyword evidence="4 8" id="KW-0554">One-carbon metabolism</keyword>
<comment type="function">
    <text evidence="7 8">Key enzyme in folate metabolism. Catalyzes an essential reaction for de novo glycine and purine synthesis, and for DNA precursor synthesis.</text>
</comment>
<dbReference type="GO" id="GO:0046654">
    <property type="term" value="P:tetrahydrofolate biosynthetic process"/>
    <property type="evidence" value="ECO:0007669"/>
    <property type="project" value="UniProtKB-UniPathway"/>
</dbReference>
<keyword evidence="5 8" id="KW-0521">NADP</keyword>
<dbReference type="PROSITE" id="PS51330">
    <property type="entry name" value="DHFR_2"/>
    <property type="match status" value="1"/>
</dbReference>
<evidence type="ECO:0000256" key="3">
    <source>
        <dbReference type="ARBA" id="ARBA00012856"/>
    </source>
</evidence>
<evidence type="ECO:0000256" key="4">
    <source>
        <dbReference type="ARBA" id="ARBA00022563"/>
    </source>
</evidence>
<comment type="caution">
    <text evidence="11">The sequence shown here is derived from an EMBL/GenBank/DDBJ whole genome shotgun (WGS) entry which is preliminary data.</text>
</comment>
<evidence type="ECO:0000256" key="5">
    <source>
        <dbReference type="ARBA" id="ARBA00022857"/>
    </source>
</evidence>
<dbReference type="GO" id="GO:0005829">
    <property type="term" value="C:cytosol"/>
    <property type="evidence" value="ECO:0007669"/>
    <property type="project" value="TreeGrafter"/>
</dbReference>
<sequence>MSGLRLAMIAAMSRNRVIGRDNALPWHISADLKHFKRTTLGKPVVMGRKTYESIGRPLPGRTNIVVTRQQGYQPDGVRVATSTEAALALAEEVAVTDGAEEVMVIGGEQLYRSLLPHADHLYLTEVDAEVEGDAFFPELESCWVPVSEESGEEAGWRFRFVEYQRRG</sequence>
<reference evidence="11 12" key="1">
    <citation type="submission" date="2020-08" db="EMBL/GenBank/DDBJ databases">
        <title>Genomic Encyclopedia of Type Strains, Phase III (KMG-III): the genomes of soil and plant-associated and newly described type strains.</title>
        <authorList>
            <person name="Whitman W."/>
        </authorList>
    </citation>
    <scope>NUCLEOTIDE SEQUENCE [LARGE SCALE GENOMIC DNA]</scope>
    <source>
        <strain evidence="11 12">CECT 8654</strain>
    </source>
</reference>
<dbReference type="GO" id="GO:0070401">
    <property type="term" value="F:NADP+ binding"/>
    <property type="evidence" value="ECO:0007669"/>
    <property type="project" value="UniProtKB-ARBA"/>
</dbReference>
<dbReference type="EC" id="1.5.1.3" evidence="3 8"/>
<comment type="similarity">
    <text evidence="2 8 9">Belongs to the dihydrofolate reductase family.</text>
</comment>
<dbReference type="GO" id="GO:0046452">
    <property type="term" value="P:dihydrofolate metabolic process"/>
    <property type="evidence" value="ECO:0007669"/>
    <property type="project" value="TreeGrafter"/>
</dbReference>
<comment type="catalytic activity">
    <reaction evidence="8">
        <text>(6S)-5,6,7,8-tetrahydrofolate + NADP(+) = 7,8-dihydrofolate + NADPH + H(+)</text>
        <dbReference type="Rhea" id="RHEA:15009"/>
        <dbReference type="ChEBI" id="CHEBI:15378"/>
        <dbReference type="ChEBI" id="CHEBI:57451"/>
        <dbReference type="ChEBI" id="CHEBI:57453"/>
        <dbReference type="ChEBI" id="CHEBI:57783"/>
        <dbReference type="ChEBI" id="CHEBI:58349"/>
        <dbReference type="EC" id="1.5.1.3"/>
    </reaction>
</comment>
<keyword evidence="12" id="KW-1185">Reference proteome</keyword>
<evidence type="ECO:0000256" key="6">
    <source>
        <dbReference type="ARBA" id="ARBA00023002"/>
    </source>
</evidence>
<evidence type="ECO:0000256" key="9">
    <source>
        <dbReference type="RuleBase" id="RU004474"/>
    </source>
</evidence>
<dbReference type="CDD" id="cd00209">
    <property type="entry name" value="DHFR"/>
    <property type="match status" value="1"/>
</dbReference>
<dbReference type="AlphaFoldDB" id="A0A7W4Z6K6"/>